<keyword evidence="1" id="KW-1133">Transmembrane helix</keyword>
<feature type="chain" id="PRO_5038885267" evidence="2">
    <location>
        <begin position="27"/>
        <end position="281"/>
    </location>
</feature>
<evidence type="ECO:0000313" key="4">
    <source>
        <dbReference type="Proteomes" id="UP000682811"/>
    </source>
</evidence>
<keyword evidence="1" id="KW-0472">Membrane</keyword>
<feature type="signal peptide" evidence="2">
    <location>
        <begin position="1"/>
        <end position="26"/>
    </location>
</feature>
<protein>
    <submittedName>
        <fullName evidence="3">Uncharacterized protein</fullName>
    </submittedName>
</protein>
<keyword evidence="4" id="KW-1185">Reference proteome</keyword>
<reference evidence="3 4" key="1">
    <citation type="submission" date="2021-03" db="EMBL/GenBank/DDBJ databases">
        <title>Antimicrobial resistance genes in bacteria isolated from Japanese honey, and their potential for conferring macrolide and lincosamide resistance in the American foulbrood pathogen Paenibacillus larvae.</title>
        <authorList>
            <person name="Okamoto M."/>
            <person name="Kumagai M."/>
            <person name="Kanamori H."/>
            <person name="Takamatsu D."/>
        </authorList>
    </citation>
    <scope>NUCLEOTIDE SEQUENCE [LARGE SCALE GENOMIC DNA]</scope>
    <source>
        <strain evidence="3 4">J34TS1</strain>
    </source>
</reference>
<evidence type="ECO:0000256" key="2">
    <source>
        <dbReference type="SAM" id="SignalP"/>
    </source>
</evidence>
<keyword evidence="2" id="KW-0732">Signal</keyword>
<dbReference type="Proteomes" id="UP000682811">
    <property type="component" value="Unassembled WGS sequence"/>
</dbReference>
<dbReference type="EMBL" id="BORT01000023">
    <property type="protein sequence ID" value="GIO49633.1"/>
    <property type="molecule type" value="Genomic_DNA"/>
</dbReference>
<feature type="transmembrane region" description="Helical" evidence="1">
    <location>
        <begin position="167"/>
        <end position="193"/>
    </location>
</feature>
<dbReference type="AlphaFoldDB" id="A0A920CUP4"/>
<proteinExistence type="predicted"/>
<accession>A0A920CUP4</accession>
<keyword evidence="1" id="KW-0812">Transmembrane</keyword>
<sequence length="281" mass="30794">MKLKRRVSFLIICVVFICLSSSGVFAAADTDIKTIEIPSGDKKHMQDVWSKLGDGGSHLNLEFEANTGDHPDSRLLVYDGTSGTVKFNNTNFQDAIDKSRKRVLREFVEVLQGSSVSDQTQQVLLGSISALNNEVSMVLIPLVTESASADMYTAMIWINPILPYVRVVFGIGAILLTIYLIATSIADLFYIGLPVARESMDLKADNKGRKKPFGISDDAISAVRETEASLKSSGSYKNAYMLYFKRRFLTYIVLSLCLLYLIGGELGGLIAWLLSLGSGVV</sequence>
<name>A0A920CUP4_9BACL</name>
<comment type="caution">
    <text evidence="3">The sequence shown here is derived from an EMBL/GenBank/DDBJ whole genome shotgun (WGS) entry which is preliminary data.</text>
</comment>
<feature type="transmembrane region" description="Helical" evidence="1">
    <location>
        <begin position="248"/>
        <end position="274"/>
    </location>
</feature>
<gene>
    <name evidence="3" type="ORF">J34TS1_43980</name>
</gene>
<organism evidence="3 4">
    <name type="scientific">Paenibacillus azoreducens</name>
    <dbReference type="NCBI Taxonomy" id="116718"/>
    <lineage>
        <taxon>Bacteria</taxon>
        <taxon>Bacillati</taxon>
        <taxon>Bacillota</taxon>
        <taxon>Bacilli</taxon>
        <taxon>Bacillales</taxon>
        <taxon>Paenibacillaceae</taxon>
        <taxon>Paenibacillus</taxon>
    </lineage>
</organism>
<evidence type="ECO:0000256" key="1">
    <source>
        <dbReference type="SAM" id="Phobius"/>
    </source>
</evidence>
<evidence type="ECO:0000313" key="3">
    <source>
        <dbReference type="EMBL" id="GIO49633.1"/>
    </source>
</evidence>
<dbReference type="RefSeq" id="WP_212980063.1">
    <property type="nucleotide sequence ID" value="NZ_AP025343.1"/>
</dbReference>